<protein>
    <submittedName>
        <fullName evidence="1">Uncharacterized protein</fullName>
    </submittedName>
</protein>
<sequence length="68" mass="6955">MDAQSSPESALAIGRKAADELAEALAMAGCKLPSLSGGFPVMGRAHVELGGASADAVFALARWIRERA</sequence>
<dbReference type="AlphaFoldDB" id="A0A367E7I5"/>
<proteinExistence type="predicted"/>
<evidence type="ECO:0000313" key="1">
    <source>
        <dbReference type="EMBL" id="RCG14014.1"/>
    </source>
</evidence>
<comment type="caution">
    <text evidence="1">The sequence shown here is derived from an EMBL/GenBank/DDBJ whole genome shotgun (WGS) entry which is preliminary data.</text>
</comment>
<name>A0A367E7I5_9ACTN</name>
<organism evidence="1 2">
    <name type="scientific">Streptomyces diacarni</name>
    <dbReference type="NCBI Taxonomy" id="2800381"/>
    <lineage>
        <taxon>Bacteria</taxon>
        <taxon>Bacillati</taxon>
        <taxon>Actinomycetota</taxon>
        <taxon>Actinomycetes</taxon>
        <taxon>Kitasatosporales</taxon>
        <taxon>Streptomycetaceae</taxon>
        <taxon>Streptomyces</taxon>
    </lineage>
</organism>
<gene>
    <name evidence="1" type="ORF">DTL70_32820</name>
</gene>
<dbReference type="EMBL" id="QOIN01000073">
    <property type="protein sequence ID" value="RCG14014.1"/>
    <property type="molecule type" value="Genomic_DNA"/>
</dbReference>
<dbReference type="RefSeq" id="WP_114025713.1">
    <property type="nucleotide sequence ID" value="NZ_QOIN01000073.1"/>
</dbReference>
<accession>A0A367E7I5</accession>
<keyword evidence="2" id="KW-1185">Reference proteome</keyword>
<evidence type="ECO:0000313" key="2">
    <source>
        <dbReference type="Proteomes" id="UP000252914"/>
    </source>
</evidence>
<reference evidence="1 2" key="1">
    <citation type="submission" date="2018-06" db="EMBL/GenBank/DDBJ databases">
        <title>Streptomyces reniochalinae sp. nov. and Streptomyces diacarnus sp. nov. from marine sponges.</title>
        <authorList>
            <person name="Li L."/>
        </authorList>
    </citation>
    <scope>NUCLEOTIDE SEQUENCE [LARGE SCALE GENOMIC DNA]</scope>
    <source>
        <strain evidence="1 2">LHW51701</strain>
    </source>
</reference>
<dbReference type="Proteomes" id="UP000252914">
    <property type="component" value="Unassembled WGS sequence"/>
</dbReference>